<dbReference type="Proteomes" id="UP000294739">
    <property type="component" value="Unassembled WGS sequence"/>
</dbReference>
<protein>
    <submittedName>
        <fullName evidence="2">Uncharacterized protein</fullName>
    </submittedName>
</protein>
<reference evidence="2 3" key="1">
    <citation type="submission" date="2019-03" db="EMBL/GenBank/DDBJ databases">
        <title>Draft genome sequences of novel Actinobacteria.</title>
        <authorList>
            <person name="Sahin N."/>
            <person name="Ay H."/>
            <person name="Saygin H."/>
        </authorList>
    </citation>
    <scope>NUCLEOTIDE SEQUENCE [LARGE SCALE GENOMIC DNA]</scope>
    <source>
        <strain evidence="2 3">5K138</strain>
    </source>
</reference>
<proteinExistence type="predicted"/>
<dbReference type="AlphaFoldDB" id="A0A4R5D3R4"/>
<organism evidence="2 3">
    <name type="scientific">Jiangella asiatica</name>
    <dbReference type="NCBI Taxonomy" id="2530372"/>
    <lineage>
        <taxon>Bacteria</taxon>
        <taxon>Bacillati</taxon>
        <taxon>Actinomycetota</taxon>
        <taxon>Actinomycetes</taxon>
        <taxon>Jiangellales</taxon>
        <taxon>Jiangellaceae</taxon>
        <taxon>Jiangella</taxon>
    </lineage>
</organism>
<keyword evidence="3" id="KW-1185">Reference proteome</keyword>
<keyword evidence="1" id="KW-0472">Membrane</keyword>
<evidence type="ECO:0000313" key="2">
    <source>
        <dbReference type="EMBL" id="TDE08012.1"/>
    </source>
</evidence>
<comment type="caution">
    <text evidence="2">The sequence shown here is derived from an EMBL/GenBank/DDBJ whole genome shotgun (WGS) entry which is preliminary data.</text>
</comment>
<keyword evidence="1" id="KW-0812">Transmembrane</keyword>
<gene>
    <name evidence="2" type="ORF">E1269_18925</name>
</gene>
<sequence length="60" mass="6397">MILYGYWAAAAAIGSLLGAGFESYLRQAMLRADDAARARSAPCGTTVVRRPHPGSIDPYI</sequence>
<evidence type="ECO:0000256" key="1">
    <source>
        <dbReference type="SAM" id="Phobius"/>
    </source>
</evidence>
<dbReference type="InParanoid" id="A0A4R5D3R4"/>
<accession>A0A4R5D3R4</accession>
<name>A0A4R5D3R4_9ACTN</name>
<dbReference type="EMBL" id="SMKZ01000028">
    <property type="protein sequence ID" value="TDE08012.1"/>
    <property type="molecule type" value="Genomic_DNA"/>
</dbReference>
<keyword evidence="1" id="KW-1133">Transmembrane helix</keyword>
<evidence type="ECO:0000313" key="3">
    <source>
        <dbReference type="Proteomes" id="UP000294739"/>
    </source>
</evidence>
<dbReference type="RefSeq" id="WP_131897355.1">
    <property type="nucleotide sequence ID" value="NZ_SMKZ01000028.1"/>
</dbReference>
<feature type="transmembrane region" description="Helical" evidence="1">
    <location>
        <begin position="6"/>
        <end position="25"/>
    </location>
</feature>